<feature type="repeat" description="FG-GAP" evidence="12">
    <location>
        <begin position="430"/>
        <end position="493"/>
    </location>
</feature>
<keyword evidence="7 13" id="KW-1133">Transmembrane helix</keyword>
<evidence type="ECO:0000256" key="2">
    <source>
        <dbReference type="ARBA" id="ARBA00008054"/>
    </source>
</evidence>
<feature type="repeat" description="FG-GAP" evidence="12">
    <location>
        <begin position="1279"/>
        <end position="1344"/>
    </location>
</feature>
<evidence type="ECO:0000256" key="8">
    <source>
        <dbReference type="ARBA" id="ARBA00023037"/>
    </source>
</evidence>
<name>A0A1S4EQ52_DIACI</name>
<evidence type="ECO:0000256" key="11">
    <source>
        <dbReference type="ARBA" id="ARBA00023180"/>
    </source>
</evidence>
<evidence type="ECO:0000256" key="5">
    <source>
        <dbReference type="ARBA" id="ARBA00022737"/>
    </source>
</evidence>
<feature type="compositionally biased region" description="Basic and acidic residues" evidence="14">
    <location>
        <begin position="1487"/>
        <end position="1510"/>
    </location>
</feature>
<dbReference type="PROSITE" id="PS00242">
    <property type="entry name" value="INTEGRIN_ALPHA"/>
    <property type="match status" value="1"/>
</dbReference>
<dbReference type="Gene3D" id="2.60.40.1530">
    <property type="entry name" value="ntegrin, alpha v. Chain A, domain 4"/>
    <property type="match status" value="1"/>
</dbReference>
<feature type="compositionally biased region" description="Gly residues" evidence="14">
    <location>
        <begin position="1468"/>
        <end position="1477"/>
    </location>
</feature>
<dbReference type="GO" id="GO:0007160">
    <property type="term" value="P:cell-matrix adhesion"/>
    <property type="evidence" value="ECO:0007669"/>
    <property type="project" value="TreeGrafter"/>
</dbReference>
<dbReference type="PANTHER" id="PTHR23220:SF133">
    <property type="entry name" value="INTEGRIN ALPHA-PS2"/>
    <property type="match status" value="1"/>
</dbReference>
<dbReference type="Pfam" id="PF08441">
    <property type="entry name" value="Integrin_A_Ig_1"/>
    <property type="match status" value="2"/>
</dbReference>
<feature type="region of interest" description="Disordered" evidence="14">
    <location>
        <begin position="1458"/>
        <end position="1545"/>
    </location>
</feature>
<dbReference type="SMART" id="SM00191">
    <property type="entry name" value="Int_alpha"/>
    <property type="match status" value="7"/>
</dbReference>
<dbReference type="Pfam" id="PF01839">
    <property type="entry name" value="FG-GAP"/>
    <property type="match status" value="3"/>
</dbReference>
<feature type="transmembrane region" description="Helical" evidence="13">
    <location>
        <begin position="1716"/>
        <end position="1740"/>
    </location>
</feature>
<dbReference type="Pfam" id="PF20806">
    <property type="entry name" value="Integrin_A_Ig_3"/>
    <property type="match status" value="2"/>
</dbReference>
<dbReference type="GO" id="GO:0048513">
    <property type="term" value="P:animal organ development"/>
    <property type="evidence" value="ECO:0007669"/>
    <property type="project" value="UniProtKB-ARBA"/>
</dbReference>
<feature type="compositionally biased region" description="Low complexity" evidence="14">
    <location>
        <begin position="1458"/>
        <end position="1467"/>
    </location>
</feature>
<dbReference type="InterPro" id="IPR013649">
    <property type="entry name" value="Integrin_alpha_Ig-like_1"/>
</dbReference>
<keyword evidence="11" id="KW-0325">Glycoprotein</keyword>
<reference evidence="19" key="1">
    <citation type="submission" date="2025-08" db="UniProtKB">
        <authorList>
            <consortium name="RefSeq"/>
        </authorList>
    </citation>
    <scope>IDENTIFICATION</scope>
</reference>
<dbReference type="Gene3D" id="2.60.40.1510">
    <property type="entry name" value="ntegrin, alpha v. Chain A, domain 3"/>
    <property type="match status" value="1"/>
</dbReference>
<evidence type="ECO:0000256" key="13">
    <source>
        <dbReference type="RuleBase" id="RU003762"/>
    </source>
</evidence>
<dbReference type="PaxDb" id="121845-A0A1S4EQ52"/>
<dbReference type="Gene3D" id="2.130.10.130">
    <property type="entry name" value="Integrin alpha, N-terminal"/>
    <property type="match status" value="3"/>
</dbReference>
<keyword evidence="6 13" id="KW-0130">Cell adhesion</keyword>
<feature type="chain" id="PRO_5017849934" evidence="13">
    <location>
        <begin position="23"/>
        <end position="1769"/>
    </location>
</feature>
<feature type="domain" description="Integrin alpha first immunoglubulin-like" evidence="15">
    <location>
        <begin position="998"/>
        <end position="1128"/>
    </location>
</feature>
<dbReference type="GO" id="GO:0007157">
    <property type="term" value="P:heterophilic cell-cell adhesion via plasma membrane cell adhesion molecules"/>
    <property type="evidence" value="ECO:0007669"/>
    <property type="project" value="UniProtKB-ARBA"/>
</dbReference>
<dbReference type="SUPFAM" id="SSF69318">
    <property type="entry name" value="Integrin alpha N-terminal domain"/>
    <property type="match status" value="2"/>
</dbReference>
<dbReference type="Proteomes" id="UP000079169">
    <property type="component" value="Unplaced"/>
</dbReference>
<feature type="compositionally biased region" description="Basic and acidic residues" evidence="14">
    <location>
        <begin position="1529"/>
        <end position="1545"/>
    </location>
</feature>
<dbReference type="GO" id="GO:0007229">
    <property type="term" value="P:integrin-mediated signaling pathway"/>
    <property type="evidence" value="ECO:0007669"/>
    <property type="project" value="UniProtKB-KW"/>
</dbReference>
<keyword evidence="18" id="KW-1185">Reference proteome</keyword>
<dbReference type="GO" id="GO:0009897">
    <property type="term" value="C:external side of plasma membrane"/>
    <property type="evidence" value="ECO:0007669"/>
    <property type="project" value="TreeGrafter"/>
</dbReference>
<dbReference type="KEGG" id="dci:103521449"/>
<keyword evidence="4 13" id="KW-0732">Signal</keyword>
<gene>
    <name evidence="19" type="primary">LOC103521449</name>
</gene>
<dbReference type="GO" id="GO:0005178">
    <property type="term" value="F:integrin binding"/>
    <property type="evidence" value="ECO:0007669"/>
    <property type="project" value="TreeGrafter"/>
</dbReference>
<evidence type="ECO:0000256" key="6">
    <source>
        <dbReference type="ARBA" id="ARBA00022889"/>
    </source>
</evidence>
<evidence type="ECO:0000256" key="12">
    <source>
        <dbReference type="PROSITE-ProRule" id="PRU00803"/>
    </source>
</evidence>
<sequence length="1769" mass="196095">MSACVLFRTLIFYLCALNYVRAFNVDTENCVRHRGPPGSMFGFSVAEHKDRGNSWVLVGAPEAQTTQPGVTRGGAVYRCDISRDDSCQEVPFDTTGNNNNSRGVQVDKKSYQWFGASLATSGENGVVVACAPRYVWYSIGEKHREPVGTCYVSKNQFTDFSEYSPCRTRRGWGYHKQGTCQAGLGVSISKDGQRLFIGAPGSYFWQGQLFSIDSNEPIYFPPYYSPLMDLEPGQVISQNLYDRPEFKATKEGPPTDDGSYMGYSVASGTFSGESGVAVGIPRGARLLGKVALYTTNMTNLQNITGEQLGAYFAYAVTTSDVDGDGADDLIIGAPLYTNPTNNVGHYETGRIYVVYQGKETYKFRRLHTRDGKNSKARFGLSLCNLGDINKDGFGDFAVGAPYDGPNERGVVYIYHGSPIGARENPSQIITAEEVNFGLQGSLTTFGFSLAGGVDLDENQYPDLVIGAYESNTAFVLRSRPVVKVKSSLSFSSDSKQIFLEEKNCTLKDYSKVTCLTLTACLEYNGVGVDPQTELNVQILLDSKKPKSPRMFFLSDEGKNVINQTLLLIKGTQFCKSMFIYVKPNLRDKLTSLEAEMRYSLFEQKQSARRRLKSDLAPILDLDDESGLVSRDSVSIQKNCGKDNVCIPDLRLTSVPNVNRYILGSGERMEVDVLVKNEGEDSFETSYEMGVPLGLNYVNIERYDEGDRDIPILCSAPSYLNNNTLHCDIGNPLPSKKFVHFKVLLQPSFQETLKPRYEFWMSVNSTNPEVTTTVSDNIQELTVPIWVETDLIVEGSSHPTDLHYNSSLYEAETITEEGQAGPQLVHIYNIRNKGPSDIIQAEAYFLWPSYTVEGDHLLYLLEQPETSGAIQCEVIENVNEKKLKLDKKKSYLETAGVIGVQSGLTASHTMSTASREDKGVTYVEEKSSSFSSSQKSSGGKKKEGKAYAATSGVQYSGAQGKQFAAGATGTGFGGLYNSQSEHWAVGWVHGIQISSSVRSRPVVKVKSSLSFSSDSKQIFLEEKNCTLKDYSKVTCLTLTACLEYNGVGVDPQTELNVQILLDSKKPKSPRMFFLSDEGKNVINQTLLLIKGTQFCKSMFIYVKPNLRDKLTSLEAEMRYSLFEQKQSARRRHLNLHNFSLPNLRDKLTSLEAEMRYSLFEQKQSARRRLKSDLAPILDLDDESGLVSRDSVSIQKNCGKDNVCIPDLRLTSVPCCQVISQNLYDRPEFKATKEGPPTDDGSYMGYSVASGTFSGESGVAVGIPRGARLLGKVALYTTNMTNLQNITGEQLGAYFAYAVTTSDVDGDGADDLIIGAPLYTNPTNNVGHYETGRIYVVYQGKETYKFHFAVGAPYDGPNERGVVYIYHGSPIGARENPSQIITAEEVNFGLQGGLKNTSSFHSSEKSHSSNTTWDSDHGVPITSASDSWRTNDNGLVRNGSSSVVYPGGYASGGSGFAAGGSSYSSSGSGFASGGSGYASGGRHYSSAGDRGEVSRKATETETEYRERTESIKRVYPSSRDGPSEYSEEDYSAGRDRDSSSHALDAEAERDRIYQEELRKYYENIRRQEQEYELKRKQEEEDRRREHERYLEEQKKLRAYQESSSRTSEERYRYKRDVDSSDEALEKALKCGPTKCIKVKCNVGALQKDQEAWVAFRSRVWIPTIRKIAPNKEVSLSSLLVARVTKIPHIGTPDQATIKTHEIFTKVIPRETGVPPGMVPLWVVVLSAVAGAIILMLLVYLLYKWGFFKRRRPNDVPEKEPLNRNGYQHGED</sequence>
<protein>
    <submittedName>
        <fullName evidence="19">Integrin alpha-PS2</fullName>
    </submittedName>
</protein>
<feature type="domain" description="Integrin alpha first immunoglubulin-like" evidence="15">
    <location>
        <begin position="478"/>
        <end position="637"/>
    </location>
</feature>
<dbReference type="SUPFAM" id="SSF69179">
    <property type="entry name" value="Integrin domains"/>
    <property type="match status" value="5"/>
</dbReference>
<dbReference type="Pfam" id="PF20805">
    <property type="entry name" value="Integrin_A_Ig_2"/>
    <property type="match status" value="1"/>
</dbReference>
<evidence type="ECO:0000256" key="9">
    <source>
        <dbReference type="ARBA" id="ARBA00023136"/>
    </source>
</evidence>
<dbReference type="InterPro" id="IPR013517">
    <property type="entry name" value="FG-GAP"/>
</dbReference>
<feature type="signal peptide" evidence="13">
    <location>
        <begin position="1"/>
        <end position="22"/>
    </location>
</feature>
<feature type="repeat" description="FG-GAP" evidence="12">
    <location>
        <begin position="364"/>
        <end position="423"/>
    </location>
</feature>
<evidence type="ECO:0000259" key="15">
    <source>
        <dbReference type="Pfam" id="PF08441"/>
    </source>
</evidence>
<dbReference type="GO" id="GO:0033627">
    <property type="term" value="P:cell adhesion mediated by integrin"/>
    <property type="evidence" value="ECO:0007669"/>
    <property type="project" value="TreeGrafter"/>
</dbReference>
<evidence type="ECO:0000259" key="17">
    <source>
        <dbReference type="Pfam" id="PF20806"/>
    </source>
</evidence>
<feature type="domain" description="Integrin alpha second immunoglobulin-like" evidence="16">
    <location>
        <begin position="639"/>
        <end position="783"/>
    </location>
</feature>
<feature type="region of interest" description="Disordered" evidence="14">
    <location>
        <begin position="1591"/>
        <end position="1611"/>
    </location>
</feature>
<evidence type="ECO:0000256" key="10">
    <source>
        <dbReference type="ARBA" id="ARBA00023170"/>
    </source>
</evidence>
<comment type="similarity">
    <text evidence="2 13">Belongs to the integrin alpha chain family.</text>
</comment>
<evidence type="ECO:0000313" key="19">
    <source>
        <dbReference type="RefSeq" id="XP_017304306.2"/>
    </source>
</evidence>
<evidence type="ECO:0000256" key="14">
    <source>
        <dbReference type="SAM" id="MobiDB-lite"/>
    </source>
</evidence>
<dbReference type="PANTHER" id="PTHR23220">
    <property type="entry name" value="INTEGRIN ALPHA"/>
    <property type="match status" value="1"/>
</dbReference>
<dbReference type="Gene3D" id="1.20.5.930">
    <property type="entry name" value="Bicelle-embedded integrin alpha(iib) transmembrane segment"/>
    <property type="match status" value="1"/>
</dbReference>
<keyword evidence="5" id="KW-0677">Repeat</keyword>
<dbReference type="InterPro" id="IPR048285">
    <property type="entry name" value="Integrin_alpha_Ig-like_2"/>
</dbReference>
<organism evidence="18 19">
    <name type="scientific">Diaphorina citri</name>
    <name type="common">Asian citrus psyllid</name>
    <dbReference type="NCBI Taxonomy" id="121845"/>
    <lineage>
        <taxon>Eukaryota</taxon>
        <taxon>Metazoa</taxon>
        <taxon>Ecdysozoa</taxon>
        <taxon>Arthropoda</taxon>
        <taxon>Hexapoda</taxon>
        <taxon>Insecta</taxon>
        <taxon>Pterygota</taxon>
        <taxon>Neoptera</taxon>
        <taxon>Paraneoptera</taxon>
        <taxon>Hemiptera</taxon>
        <taxon>Sternorrhyncha</taxon>
        <taxon>Psylloidea</taxon>
        <taxon>Psyllidae</taxon>
        <taxon>Diaphorininae</taxon>
        <taxon>Diaphorina</taxon>
    </lineage>
</organism>
<keyword evidence="3 13" id="KW-0812">Transmembrane</keyword>
<proteinExistence type="inferred from homology"/>
<dbReference type="InterPro" id="IPR032695">
    <property type="entry name" value="Integrin_dom_sf"/>
</dbReference>
<evidence type="ECO:0000313" key="18">
    <source>
        <dbReference type="Proteomes" id="UP000079169"/>
    </source>
</evidence>
<dbReference type="GeneID" id="103521449"/>
<dbReference type="RefSeq" id="XP_017304306.2">
    <property type="nucleotide sequence ID" value="XM_017448817.2"/>
</dbReference>
<dbReference type="STRING" id="121845.A0A1S4EQ52"/>
<dbReference type="InterPro" id="IPR013519">
    <property type="entry name" value="Int_alpha_beta-p"/>
</dbReference>
<dbReference type="Gene3D" id="2.60.40.1460">
    <property type="entry name" value="Integrin domains. Chain A, domain 2"/>
    <property type="match status" value="3"/>
</dbReference>
<feature type="repeat" description="FG-GAP" evidence="12">
    <location>
        <begin position="298"/>
        <end position="363"/>
    </location>
</feature>
<feature type="repeat" description="FG-GAP" evidence="12">
    <location>
        <begin position="99"/>
        <end position="159"/>
    </location>
</feature>
<dbReference type="PROSITE" id="PS51470">
    <property type="entry name" value="FG_GAP"/>
    <property type="match status" value="6"/>
</dbReference>
<feature type="repeat" description="FG-GAP" evidence="12">
    <location>
        <begin position="27"/>
        <end position="88"/>
    </location>
</feature>
<keyword evidence="9 13" id="KW-0472">Membrane</keyword>
<evidence type="ECO:0000259" key="16">
    <source>
        <dbReference type="Pfam" id="PF20805"/>
    </source>
</evidence>
<dbReference type="InterPro" id="IPR048286">
    <property type="entry name" value="Integrin_alpha_Ig-like_3"/>
</dbReference>
<dbReference type="InterPro" id="IPR000413">
    <property type="entry name" value="Integrin_alpha"/>
</dbReference>
<keyword evidence="8 13" id="KW-0401">Integrin</keyword>
<feature type="domain" description="Integrin alpha third immunoglobulin-like" evidence="17">
    <location>
        <begin position="1573"/>
        <end position="1706"/>
    </location>
</feature>
<accession>A0A1S4EQ52</accession>
<dbReference type="InterPro" id="IPR028994">
    <property type="entry name" value="Integrin_alpha_N"/>
</dbReference>
<evidence type="ECO:0000256" key="4">
    <source>
        <dbReference type="ARBA" id="ARBA00022729"/>
    </source>
</evidence>
<feature type="region of interest" description="Disordered" evidence="14">
    <location>
        <begin position="1395"/>
        <end position="1416"/>
    </location>
</feature>
<comment type="subcellular location">
    <subcellularLocation>
        <location evidence="1 13">Membrane</location>
        <topology evidence="1 13">Single-pass type I membrane protein</topology>
    </subcellularLocation>
</comment>
<evidence type="ECO:0000256" key="3">
    <source>
        <dbReference type="ARBA" id="ARBA00022692"/>
    </source>
</evidence>
<evidence type="ECO:0000256" key="1">
    <source>
        <dbReference type="ARBA" id="ARBA00004479"/>
    </source>
</evidence>
<keyword evidence="10 13" id="KW-0675">Receptor</keyword>
<evidence type="ECO:0000256" key="7">
    <source>
        <dbReference type="ARBA" id="ARBA00022989"/>
    </source>
</evidence>
<dbReference type="GO" id="GO:0008305">
    <property type="term" value="C:integrin complex"/>
    <property type="evidence" value="ECO:0007669"/>
    <property type="project" value="InterPro"/>
</dbReference>
<dbReference type="PRINTS" id="PR01185">
    <property type="entry name" value="INTEGRINA"/>
</dbReference>
<feature type="domain" description="Integrin alpha third immunoglobulin-like" evidence="17">
    <location>
        <begin position="790"/>
        <end position="910"/>
    </location>
</feature>
<dbReference type="InterPro" id="IPR018184">
    <property type="entry name" value="Integrin_alpha_C_CS"/>
</dbReference>